<comment type="caution">
    <text evidence="2">The sequence shown here is derived from an EMBL/GenBank/DDBJ whole genome shotgun (WGS) entry which is preliminary data.</text>
</comment>
<dbReference type="AlphaFoldDB" id="A0A422PLP3"/>
<dbReference type="Proteomes" id="UP000284403">
    <property type="component" value="Unassembled WGS sequence"/>
</dbReference>
<sequence length="381" mass="42463">MAWAALGRPAAACATVAAATTLSWLRRRAPAAVTQESPALVLDSPAVGPPWEHMSFLDAHVGEWKVESSNFPKPGTVARPTDGPKVQVLRLGSSYLPDATGGCPTPFMRVVGFFPDALPEEVFKFMTDLQLRRKWDRNYHMFCKWDPPARSSAPESLTAVKRPIEMVAKKTPICSDDTCLLVPDIAEVVLEHGWFAHRVGHALLERFGIADRLFAYERRSVCYTRPDCAASPLKLYDVLYSGSGEAVEKAAGQSEPFASWLHSCESEQEATRVSVNYQHILILPIADAAVQLWADPLRFSFGGSMVDRKTTRAIYDTFMNSVRLHEETKRLDGTLMIMTSANDVQMPSGVPMWAQRMLAAFFSNYAQREMLKAIREYRSTN</sequence>
<dbReference type="GeneID" id="40318010"/>
<evidence type="ECO:0000313" key="3">
    <source>
        <dbReference type="Proteomes" id="UP000284403"/>
    </source>
</evidence>
<feature type="chain" id="PRO_5019221483" description="START domain-containing protein" evidence="1">
    <location>
        <begin position="19"/>
        <end position="381"/>
    </location>
</feature>
<accession>A0A422PLP3</accession>
<dbReference type="RefSeq" id="XP_029228550.1">
    <property type="nucleotide sequence ID" value="XM_029371309.1"/>
</dbReference>
<organism evidence="2 3">
    <name type="scientific">Trypanosoma conorhini</name>
    <dbReference type="NCBI Taxonomy" id="83891"/>
    <lineage>
        <taxon>Eukaryota</taxon>
        <taxon>Discoba</taxon>
        <taxon>Euglenozoa</taxon>
        <taxon>Kinetoplastea</taxon>
        <taxon>Metakinetoplastina</taxon>
        <taxon>Trypanosomatida</taxon>
        <taxon>Trypanosomatidae</taxon>
        <taxon>Trypanosoma</taxon>
    </lineage>
</organism>
<protein>
    <recommendedName>
        <fullName evidence="4">START domain-containing protein</fullName>
    </recommendedName>
</protein>
<name>A0A422PLP3_9TRYP</name>
<dbReference type="EMBL" id="MKKU01000226">
    <property type="protein sequence ID" value="RNF18625.1"/>
    <property type="molecule type" value="Genomic_DNA"/>
</dbReference>
<reference evidence="2 3" key="1">
    <citation type="journal article" date="2018" name="BMC Genomics">
        <title>Genomic comparison of Trypanosoma conorhini and Trypanosoma rangeli to Trypanosoma cruzi strains of high and low virulence.</title>
        <authorList>
            <person name="Bradwell K.R."/>
            <person name="Koparde V.N."/>
            <person name="Matveyev A.V."/>
            <person name="Serrano M.G."/>
            <person name="Alves J.M."/>
            <person name="Parikh H."/>
            <person name="Huang B."/>
            <person name="Lee V."/>
            <person name="Espinosa-Alvarez O."/>
            <person name="Ortiz P.A."/>
            <person name="Costa-Martins A.G."/>
            <person name="Teixeira M.M."/>
            <person name="Buck G.A."/>
        </authorList>
    </citation>
    <scope>NUCLEOTIDE SEQUENCE [LARGE SCALE GENOMIC DNA]</scope>
    <source>
        <strain evidence="2 3">025E</strain>
    </source>
</reference>
<proteinExistence type="predicted"/>
<keyword evidence="3" id="KW-1185">Reference proteome</keyword>
<evidence type="ECO:0000256" key="1">
    <source>
        <dbReference type="SAM" id="SignalP"/>
    </source>
</evidence>
<evidence type="ECO:0008006" key="4">
    <source>
        <dbReference type="Google" id="ProtNLM"/>
    </source>
</evidence>
<evidence type="ECO:0000313" key="2">
    <source>
        <dbReference type="EMBL" id="RNF18625.1"/>
    </source>
</evidence>
<feature type="signal peptide" evidence="1">
    <location>
        <begin position="1"/>
        <end position="18"/>
    </location>
</feature>
<keyword evidence="1" id="KW-0732">Signal</keyword>
<dbReference type="OrthoDB" id="271534at2759"/>
<gene>
    <name evidence="2" type="ORF">Tco025E_04399</name>
</gene>